<evidence type="ECO:0000313" key="1">
    <source>
        <dbReference type="EMBL" id="MSC62440.1"/>
    </source>
</evidence>
<evidence type="ECO:0008006" key="5">
    <source>
        <dbReference type="Google" id="ProtNLM"/>
    </source>
</evidence>
<protein>
    <recommendedName>
        <fullName evidence="5">FHA domain-containing protein</fullName>
    </recommendedName>
</protein>
<dbReference type="Proteomes" id="UP000221015">
    <property type="component" value="Unassembled WGS sequence"/>
</dbReference>
<comment type="caution">
    <text evidence="2">The sequence shown here is derived from an EMBL/GenBank/DDBJ whole genome shotgun (WGS) entry which is preliminary data.</text>
</comment>
<evidence type="ECO:0000313" key="3">
    <source>
        <dbReference type="Proteomes" id="UP000221015"/>
    </source>
</evidence>
<dbReference type="InterPro" id="IPR008984">
    <property type="entry name" value="SMAD_FHA_dom_sf"/>
</dbReference>
<name>A0A2J4JLL9_9FIRM</name>
<accession>A0A2J4JLL9</accession>
<gene>
    <name evidence="2" type="ORF">CGS50_012195</name>
    <name evidence="1" type="ORF">GKD95_03580</name>
</gene>
<dbReference type="AlphaFoldDB" id="A0A2J4JLL9"/>
<dbReference type="EMBL" id="WKQN01000003">
    <property type="protein sequence ID" value="MSC62440.1"/>
    <property type="molecule type" value="Genomic_DNA"/>
</dbReference>
<reference evidence="2" key="2">
    <citation type="submission" date="2017-07" db="EMBL/GenBank/DDBJ databases">
        <authorList>
            <person name="Sun Z.S."/>
            <person name="Albrecht U."/>
            <person name="Echele G."/>
            <person name="Lee C.C."/>
        </authorList>
    </citation>
    <scope>NUCLEOTIDE SEQUENCE</scope>
    <source>
        <strain evidence="2">CNCM I 4542</strain>
    </source>
</reference>
<dbReference type="SUPFAM" id="SSF49879">
    <property type="entry name" value="SMAD/FHA domain"/>
    <property type="match status" value="1"/>
</dbReference>
<organism evidence="2 3">
    <name type="scientific">Faecalibacterium prausnitzii</name>
    <dbReference type="NCBI Taxonomy" id="853"/>
    <lineage>
        <taxon>Bacteria</taxon>
        <taxon>Bacillati</taxon>
        <taxon>Bacillota</taxon>
        <taxon>Clostridia</taxon>
        <taxon>Eubacteriales</taxon>
        <taxon>Oscillospiraceae</taxon>
        <taxon>Faecalibacterium</taxon>
    </lineage>
</organism>
<reference evidence="1 4" key="3">
    <citation type="journal article" date="2019" name="Nat. Med.">
        <title>A library of human gut bacterial isolates paired with longitudinal multiomics data enables mechanistic microbiome research.</title>
        <authorList>
            <person name="Poyet M."/>
            <person name="Groussin M."/>
            <person name="Gibbons S.M."/>
            <person name="Avila-Pacheco J."/>
            <person name="Jiang X."/>
            <person name="Kearney S.M."/>
            <person name="Perrotta A.R."/>
            <person name="Berdy B."/>
            <person name="Zhao S."/>
            <person name="Lieberman T.D."/>
            <person name="Swanson P.K."/>
            <person name="Smith M."/>
            <person name="Roesemann S."/>
            <person name="Alexander J.E."/>
            <person name="Rich S.A."/>
            <person name="Livny J."/>
            <person name="Vlamakis H."/>
            <person name="Clish C."/>
            <person name="Bullock K."/>
            <person name="Deik A."/>
            <person name="Scott J."/>
            <person name="Pierce K.A."/>
            <person name="Xavier R.J."/>
            <person name="Alm E.J."/>
        </authorList>
    </citation>
    <scope>NUCLEOTIDE SEQUENCE [LARGE SCALE GENOMIC DNA]</scope>
    <source>
        <strain evidence="1 4">BIOML-A1</strain>
    </source>
</reference>
<evidence type="ECO:0000313" key="4">
    <source>
        <dbReference type="Proteomes" id="UP000461506"/>
    </source>
</evidence>
<dbReference type="EMBL" id="NMTS02000072">
    <property type="protein sequence ID" value="PLK28765.1"/>
    <property type="molecule type" value="Genomic_DNA"/>
</dbReference>
<dbReference type="Gene3D" id="2.60.200.20">
    <property type="match status" value="1"/>
</dbReference>
<dbReference type="RefSeq" id="WP_097773964.1">
    <property type="nucleotide sequence ID" value="NZ_NMTS02000072.1"/>
</dbReference>
<dbReference type="Proteomes" id="UP000461506">
    <property type="component" value="Unassembled WGS sequence"/>
</dbReference>
<proteinExistence type="predicted"/>
<reference evidence="2 3" key="1">
    <citation type="journal article" date="2017" name="Front. Microbiol.">
        <title>New Insights into the Diversity of the Genus Faecalibacterium.</title>
        <authorList>
            <person name="Benevides L."/>
            <person name="Burman S."/>
            <person name="Martin R."/>
            <person name="Robert V."/>
            <person name="Thomas M."/>
            <person name="Miquel S."/>
            <person name="Chain F."/>
            <person name="Sokol H."/>
            <person name="Bermudez-Humaran L.G."/>
            <person name="Morrison M."/>
            <person name="Langella P."/>
            <person name="Azevedo V.A."/>
            <person name="Chatel J.M."/>
            <person name="Soares S."/>
        </authorList>
    </citation>
    <scope>NUCLEOTIDE SEQUENCE [LARGE SCALE GENOMIC DNA]</scope>
    <source>
        <strain evidence="2 3">CNCM I 4542</strain>
    </source>
</reference>
<evidence type="ECO:0000313" key="2">
    <source>
        <dbReference type="EMBL" id="PLK28765.1"/>
    </source>
</evidence>
<sequence length="169" mass="18863">MAIRQCTRHHFYDDEKYKVCPICLSLSSQNHENEDRTVAYTTPLDNVADKTIGYQALKDDVVAKPTVGWVVCVKGKNCGRDWRLHEGRNDIGTAVNAEVPIQLTGQECGCACSVIYDGKHKEFILVPGEVSLVYLNGQLLSEPQLLADGDQMCVGEEQLCFQSFCGEYR</sequence>